<gene>
    <name evidence="1" type="ORF">SAMN04489842_3248</name>
</gene>
<organism evidence="1 2">
    <name type="scientific">Natronobacterium texcoconense</name>
    <dbReference type="NCBI Taxonomy" id="1095778"/>
    <lineage>
        <taxon>Archaea</taxon>
        <taxon>Methanobacteriati</taxon>
        <taxon>Methanobacteriota</taxon>
        <taxon>Stenosarchaea group</taxon>
        <taxon>Halobacteria</taxon>
        <taxon>Halobacteriales</taxon>
        <taxon>Natrialbaceae</taxon>
        <taxon>Natronobacterium</taxon>
    </lineage>
</organism>
<dbReference type="EMBL" id="FNLC01000003">
    <property type="protein sequence ID" value="SDR31726.1"/>
    <property type="molecule type" value="Genomic_DNA"/>
</dbReference>
<dbReference type="PROSITE" id="PS51318">
    <property type="entry name" value="TAT"/>
    <property type="match status" value="1"/>
</dbReference>
<evidence type="ECO:0000313" key="2">
    <source>
        <dbReference type="Proteomes" id="UP000198848"/>
    </source>
</evidence>
<proteinExistence type="predicted"/>
<reference evidence="2" key="1">
    <citation type="submission" date="2016-10" db="EMBL/GenBank/DDBJ databases">
        <authorList>
            <person name="Varghese N."/>
            <person name="Submissions S."/>
        </authorList>
    </citation>
    <scope>NUCLEOTIDE SEQUENCE [LARGE SCALE GENOMIC DNA]</scope>
    <source>
        <strain evidence="2">DSM 24767</strain>
    </source>
</reference>
<dbReference type="PROSITE" id="PS51257">
    <property type="entry name" value="PROKAR_LIPOPROTEIN"/>
    <property type="match status" value="1"/>
</dbReference>
<accession>A0A1H1I2Z9</accession>
<dbReference type="InterPro" id="IPR006311">
    <property type="entry name" value="TAT_signal"/>
</dbReference>
<dbReference type="OrthoDB" id="262137at2157"/>
<dbReference type="STRING" id="1095778.SAMN04489842_3248"/>
<dbReference type="Proteomes" id="UP000198848">
    <property type="component" value="Unassembled WGS sequence"/>
</dbReference>
<name>A0A1H1I2Z9_NATTX</name>
<evidence type="ECO:0000313" key="1">
    <source>
        <dbReference type="EMBL" id="SDR31726.1"/>
    </source>
</evidence>
<keyword evidence="2" id="KW-1185">Reference proteome</keyword>
<protein>
    <submittedName>
        <fullName evidence="1">Uncharacterized conserved protein</fullName>
    </submittedName>
</protein>
<dbReference type="InterPro" id="IPR007332">
    <property type="entry name" value="DUF411"/>
</dbReference>
<dbReference type="AlphaFoldDB" id="A0A1H1I2Z9"/>
<sequence>MAGARSSRRGFLAAGAATIGLTVAGCLGDNTDEWESGETFAVASATQYQGPNCDCCDVYADYLADHLESDLETVTTDDLAGVKAGYGIAEPLQSCHTVVLDGTIVEGHVPVEVVGSALSDDVTGIALPGMPAGSPGMGGEKDETWTVYELEDGGEPAVYTEL</sequence>
<dbReference type="Pfam" id="PF04214">
    <property type="entry name" value="DUF411"/>
    <property type="match status" value="1"/>
</dbReference>